<proteinExistence type="evidence at transcript level"/>
<protein>
    <submittedName>
        <fullName evidence="1">Macaca fascicularis brain cDNA clone: QflA-19628, similar to human follicle stimulating hormone, beta polypeptide (FSHB), mRNA, RefSeq: NM_000510.1</fullName>
    </submittedName>
</protein>
<name>I7GIG3_MACFA</name>
<reference evidence="1" key="1">
    <citation type="journal article" date="2007" name="PLoS Biol.">
        <title>Rate of evolution in brain-expressed genes in humans and other primates.</title>
        <authorList>
            <person name="Wang H.-Y."/>
            <person name="Chien H.-C."/>
            <person name="Osada N."/>
            <person name="Hashimoto K."/>
            <person name="Sugano S."/>
            <person name="Gojobori T."/>
            <person name="Chou C.-K."/>
            <person name="Tsai S.-F."/>
            <person name="Wu C.-I."/>
            <person name="Shen C.-K.J."/>
        </authorList>
    </citation>
    <scope>NUCLEOTIDE SEQUENCE</scope>
</reference>
<accession>I7GIG3</accession>
<dbReference type="AlphaFoldDB" id="I7GIG3"/>
<sequence>MCVQCAQGINHWTGELSDSTDPWSSGRGNSGNLECWGPGLHHHSPLYS</sequence>
<evidence type="ECO:0000313" key="1">
    <source>
        <dbReference type="EMBL" id="BAE89861.1"/>
    </source>
</evidence>
<dbReference type="EMBL" id="AB172799">
    <property type="protein sequence ID" value="BAE89861.1"/>
    <property type="molecule type" value="mRNA"/>
</dbReference>
<organism evidence="1">
    <name type="scientific">Macaca fascicularis</name>
    <name type="common">Crab-eating macaque</name>
    <name type="synonym">Cynomolgus monkey</name>
    <dbReference type="NCBI Taxonomy" id="9541"/>
    <lineage>
        <taxon>Eukaryota</taxon>
        <taxon>Metazoa</taxon>
        <taxon>Chordata</taxon>
        <taxon>Craniata</taxon>
        <taxon>Vertebrata</taxon>
        <taxon>Euteleostomi</taxon>
        <taxon>Mammalia</taxon>
        <taxon>Eutheria</taxon>
        <taxon>Euarchontoglires</taxon>
        <taxon>Primates</taxon>
        <taxon>Haplorrhini</taxon>
        <taxon>Catarrhini</taxon>
        <taxon>Cercopithecidae</taxon>
        <taxon>Cercopithecinae</taxon>
        <taxon>Macaca</taxon>
    </lineage>
</organism>